<reference evidence="2" key="1">
    <citation type="submission" date="2021-03" db="EMBL/GenBank/DDBJ databases">
        <title>Draft genome sequence of rust myrtle Austropuccinia psidii MF-1, a brazilian biotype.</title>
        <authorList>
            <person name="Quecine M.C."/>
            <person name="Pachon D.M.R."/>
            <person name="Bonatelli M.L."/>
            <person name="Correr F.H."/>
            <person name="Franceschini L.M."/>
            <person name="Leite T.F."/>
            <person name="Margarido G.R.A."/>
            <person name="Almeida C.A."/>
            <person name="Ferrarezi J.A."/>
            <person name="Labate C.A."/>
        </authorList>
    </citation>
    <scope>NUCLEOTIDE SEQUENCE</scope>
    <source>
        <strain evidence="2">MF-1</strain>
    </source>
</reference>
<evidence type="ECO:0000313" key="2">
    <source>
        <dbReference type="EMBL" id="MBW0551232.1"/>
    </source>
</evidence>
<accession>A0A9Q3IWC1</accession>
<dbReference type="EMBL" id="AVOT02057049">
    <property type="protein sequence ID" value="MBW0551232.1"/>
    <property type="molecule type" value="Genomic_DNA"/>
</dbReference>
<sequence>MFFGREYPFLKENREYNLPLTISIWKDSDEEFFNCEEMEEEDVARPPEDLELEEKSSSENNRAALRLENSLPLVAREVKVIRPRNSTLINSKISESNILPYSLQTISLLTEKDPLTYNQTLKSHS</sequence>
<organism evidence="2 3">
    <name type="scientific">Austropuccinia psidii MF-1</name>
    <dbReference type="NCBI Taxonomy" id="1389203"/>
    <lineage>
        <taxon>Eukaryota</taxon>
        <taxon>Fungi</taxon>
        <taxon>Dikarya</taxon>
        <taxon>Basidiomycota</taxon>
        <taxon>Pucciniomycotina</taxon>
        <taxon>Pucciniomycetes</taxon>
        <taxon>Pucciniales</taxon>
        <taxon>Sphaerophragmiaceae</taxon>
        <taxon>Austropuccinia</taxon>
    </lineage>
</organism>
<proteinExistence type="predicted"/>
<name>A0A9Q3IWC1_9BASI</name>
<keyword evidence="3" id="KW-1185">Reference proteome</keyword>
<comment type="caution">
    <text evidence="2">The sequence shown here is derived from an EMBL/GenBank/DDBJ whole genome shotgun (WGS) entry which is preliminary data.</text>
</comment>
<dbReference type="OrthoDB" id="413361at2759"/>
<dbReference type="AlphaFoldDB" id="A0A9Q3IWC1"/>
<feature type="compositionally biased region" description="Basic and acidic residues" evidence="1">
    <location>
        <begin position="43"/>
        <end position="57"/>
    </location>
</feature>
<dbReference type="Proteomes" id="UP000765509">
    <property type="component" value="Unassembled WGS sequence"/>
</dbReference>
<evidence type="ECO:0000313" key="3">
    <source>
        <dbReference type="Proteomes" id="UP000765509"/>
    </source>
</evidence>
<gene>
    <name evidence="2" type="ORF">O181_090947</name>
</gene>
<protein>
    <submittedName>
        <fullName evidence="2">Uncharacterized protein</fullName>
    </submittedName>
</protein>
<feature type="region of interest" description="Disordered" evidence="1">
    <location>
        <begin position="37"/>
        <end position="63"/>
    </location>
</feature>
<evidence type="ECO:0000256" key="1">
    <source>
        <dbReference type="SAM" id="MobiDB-lite"/>
    </source>
</evidence>